<organism evidence="1 2">
    <name type="scientific">Vermiconidia calcicola</name>
    <dbReference type="NCBI Taxonomy" id="1690605"/>
    <lineage>
        <taxon>Eukaryota</taxon>
        <taxon>Fungi</taxon>
        <taxon>Dikarya</taxon>
        <taxon>Ascomycota</taxon>
        <taxon>Pezizomycotina</taxon>
        <taxon>Dothideomycetes</taxon>
        <taxon>Dothideomycetidae</taxon>
        <taxon>Mycosphaerellales</taxon>
        <taxon>Extremaceae</taxon>
        <taxon>Vermiconidia</taxon>
    </lineage>
</organism>
<comment type="caution">
    <text evidence="1">The sequence shown here is derived from an EMBL/GenBank/DDBJ whole genome shotgun (WGS) entry which is preliminary data.</text>
</comment>
<proteinExistence type="predicted"/>
<gene>
    <name evidence="1" type="ORF">LTR37_017064</name>
</gene>
<dbReference type="Proteomes" id="UP001281147">
    <property type="component" value="Unassembled WGS sequence"/>
</dbReference>
<sequence>MCGMTTKSKARDALIEQDRIYGRACEVTHGFQSLLHDADQRFEEEQGSATTRYDAVENAFDKYLLWAGNMGALHADDDTRSLGYRLRNATPVRKRICDILDELLQLQGSSSLRSEEPVATEQRFQLANVDVKLAQEILGLTTSAECQESWIFASLSDAVSRLFRVSKLIGRSTTSDRHAKAETAGDAKFDESYDTAHVKHKFVDAKAESWLLDRLGKANTKRRQYFRYCQNHREWIAGGIHSKLTMAPNVQLGSNVHHRGSSYRTQPTPTLGSKPSVMKSAASTLGPVDLSAVDVGFDDTATVTTAVTNTYGDQDSRPLPVPKLVDIAESGTDFECPYCHTIQKFNGQRGWKAHVFTDLRPYICTAKQCGLMMFDDRRAWEDHEMENHHRCWICQICGIDRFNCRDELISHVQQRHDASLQGKRLDLLISTCSRPKEIFAKGACLLCDWSQARLANKQMEVYDEFELVTRQHFLRHLGTHLEQIGLFSLPRNDYVELGTDKAGAGPEATEVSTRSSLTNAATNEWQNATPAGSKDPGDYSHANALNVERMQKHDGNPHHSVREAGVRASIWLEQDVEADTTTTSYTKGGEPIHLRTISRDEHIRHEQHLGAQRDREEQEIRWSPRQREAAEAWLLGSERFQSAAEGRRREEEQRYFAQHRQQQQEQERQQILRPAPQTLQPPFNGPLFPQDRNLDIQGQSRIETEFAMRQEQERQERQRIEISETNAATAPTCLSTLRPEAAPFIPKGKRPTLAVNTSHTPQPYSTDLVPESSYSLVKALERGKRPPSSITTLETTYRDNGRMGALTARRGLSIRKMCAGT</sequence>
<name>A0ACC3ML33_9PEZI</name>
<reference evidence="1" key="1">
    <citation type="submission" date="2023-07" db="EMBL/GenBank/DDBJ databases">
        <title>Black Yeasts Isolated from many extreme environments.</title>
        <authorList>
            <person name="Coleine C."/>
            <person name="Stajich J.E."/>
            <person name="Selbmann L."/>
        </authorList>
    </citation>
    <scope>NUCLEOTIDE SEQUENCE</scope>
    <source>
        <strain evidence="1">CCFEE 5714</strain>
    </source>
</reference>
<evidence type="ECO:0000313" key="1">
    <source>
        <dbReference type="EMBL" id="KAK3698106.1"/>
    </source>
</evidence>
<keyword evidence="2" id="KW-1185">Reference proteome</keyword>
<dbReference type="EMBL" id="JAUTXU010000214">
    <property type="protein sequence ID" value="KAK3698106.1"/>
    <property type="molecule type" value="Genomic_DNA"/>
</dbReference>
<accession>A0ACC3ML33</accession>
<evidence type="ECO:0000313" key="2">
    <source>
        <dbReference type="Proteomes" id="UP001281147"/>
    </source>
</evidence>
<protein>
    <submittedName>
        <fullName evidence="1">Uncharacterized protein</fullName>
    </submittedName>
</protein>